<proteinExistence type="predicted"/>
<dbReference type="InterPro" id="IPR024529">
    <property type="entry name" value="ECF_trnsprt_substrate-spec"/>
</dbReference>
<feature type="transmembrane region" description="Helical" evidence="1">
    <location>
        <begin position="165"/>
        <end position="189"/>
    </location>
</feature>
<dbReference type="EMBL" id="LTBB01000004">
    <property type="protein sequence ID" value="KYH29215.1"/>
    <property type="molecule type" value="Genomic_DNA"/>
</dbReference>
<name>A0A151ANN2_9CLOT</name>
<keyword evidence="1" id="KW-1133">Transmembrane helix</keyword>
<reference evidence="2 3" key="1">
    <citation type="submission" date="2016-02" db="EMBL/GenBank/DDBJ databases">
        <title>Genome sequence of Clostridium colicanis DSM 13634.</title>
        <authorList>
            <person name="Poehlein A."/>
            <person name="Daniel R."/>
        </authorList>
    </citation>
    <scope>NUCLEOTIDE SEQUENCE [LARGE SCALE GENOMIC DNA]</scope>
    <source>
        <strain evidence="2 3">DSM 13634</strain>
    </source>
</reference>
<dbReference type="PATRIC" id="fig|1121305.3.peg.961"/>
<dbReference type="Proteomes" id="UP000075374">
    <property type="component" value="Unassembled WGS sequence"/>
</dbReference>
<organism evidence="2 3">
    <name type="scientific">Clostridium colicanis DSM 13634</name>
    <dbReference type="NCBI Taxonomy" id="1121305"/>
    <lineage>
        <taxon>Bacteria</taxon>
        <taxon>Bacillati</taxon>
        <taxon>Bacillota</taxon>
        <taxon>Clostridia</taxon>
        <taxon>Eubacteriales</taxon>
        <taxon>Clostridiaceae</taxon>
        <taxon>Clostridium</taxon>
    </lineage>
</organism>
<sequence>MQEKVLTKTKFTTRQIAVIGMLFAITIVLGATGIGFIPIPPFKLTIMHIPVIIGSLIEGPIVGGLLGLLFGIFSMFQAINTPSPVSFIFMNPLVAVLPRVLIGITPYLAYKYINIKKSKLKLAISAAIGSFTNTIGVVGLIYALYLKAYAEALHISVSTASKSLFLLIINGVNSAALAIFVTVPIVLAVNKIKK</sequence>
<comment type="caution">
    <text evidence="2">The sequence shown here is derived from an EMBL/GenBank/DDBJ whole genome shotgun (WGS) entry which is preliminary data.</text>
</comment>
<feature type="transmembrane region" description="Helical" evidence="1">
    <location>
        <begin position="122"/>
        <end position="145"/>
    </location>
</feature>
<dbReference type="Gene3D" id="1.10.1760.20">
    <property type="match status" value="1"/>
</dbReference>
<accession>A0A151ANN2</accession>
<dbReference type="RefSeq" id="WP_061857844.1">
    <property type="nucleotide sequence ID" value="NZ_LTBB01000004.1"/>
</dbReference>
<keyword evidence="1" id="KW-0812">Transmembrane</keyword>
<keyword evidence="3" id="KW-1185">Reference proteome</keyword>
<feature type="transmembrane region" description="Helical" evidence="1">
    <location>
        <begin position="88"/>
        <end position="110"/>
    </location>
</feature>
<keyword evidence="1" id="KW-0472">Membrane</keyword>
<feature type="transmembrane region" description="Helical" evidence="1">
    <location>
        <begin position="16"/>
        <end position="39"/>
    </location>
</feature>
<dbReference type="GO" id="GO:0022857">
    <property type="term" value="F:transmembrane transporter activity"/>
    <property type="evidence" value="ECO:0007669"/>
    <property type="project" value="InterPro"/>
</dbReference>
<evidence type="ECO:0000313" key="2">
    <source>
        <dbReference type="EMBL" id="KYH29215.1"/>
    </source>
</evidence>
<protein>
    <submittedName>
        <fullName evidence="2">Pantothenic acid transporter PanT</fullName>
    </submittedName>
</protein>
<evidence type="ECO:0000313" key="3">
    <source>
        <dbReference type="Proteomes" id="UP000075374"/>
    </source>
</evidence>
<evidence type="ECO:0000256" key="1">
    <source>
        <dbReference type="SAM" id="Phobius"/>
    </source>
</evidence>
<dbReference type="STRING" id="1121305.CLCOL_09450"/>
<dbReference type="Pfam" id="PF12822">
    <property type="entry name" value="ECF_trnsprt"/>
    <property type="match status" value="1"/>
</dbReference>
<gene>
    <name evidence="2" type="primary">panT_1</name>
    <name evidence="2" type="ORF">CLCOL_09450</name>
</gene>
<feature type="transmembrane region" description="Helical" evidence="1">
    <location>
        <begin position="51"/>
        <end position="76"/>
    </location>
</feature>
<dbReference type="AlphaFoldDB" id="A0A151ANN2"/>